<feature type="region of interest" description="Disordered" evidence="1">
    <location>
        <begin position="384"/>
        <end position="414"/>
    </location>
</feature>
<feature type="compositionally biased region" description="Basic and acidic residues" evidence="1">
    <location>
        <begin position="1"/>
        <end position="15"/>
    </location>
</feature>
<feature type="region of interest" description="Disordered" evidence="1">
    <location>
        <begin position="124"/>
        <end position="365"/>
    </location>
</feature>
<feature type="compositionally biased region" description="Low complexity" evidence="1">
    <location>
        <begin position="504"/>
        <end position="520"/>
    </location>
</feature>
<evidence type="ECO:0000313" key="2">
    <source>
        <dbReference type="EMBL" id="KAF2255274.1"/>
    </source>
</evidence>
<feature type="compositionally biased region" description="Low complexity" evidence="1">
    <location>
        <begin position="78"/>
        <end position="92"/>
    </location>
</feature>
<gene>
    <name evidence="2" type="ORF">BU26DRAFT_500867</name>
</gene>
<feature type="compositionally biased region" description="Polar residues" evidence="1">
    <location>
        <begin position="257"/>
        <end position="283"/>
    </location>
</feature>
<feature type="compositionally biased region" description="Polar residues" evidence="1">
    <location>
        <begin position="825"/>
        <end position="835"/>
    </location>
</feature>
<evidence type="ECO:0000313" key="3">
    <source>
        <dbReference type="Proteomes" id="UP000800094"/>
    </source>
</evidence>
<feature type="region of interest" description="Disordered" evidence="1">
    <location>
        <begin position="65"/>
        <end position="95"/>
    </location>
</feature>
<feature type="compositionally biased region" description="Basic and acidic residues" evidence="1">
    <location>
        <begin position="430"/>
        <end position="441"/>
    </location>
</feature>
<dbReference type="EMBL" id="ML987190">
    <property type="protein sequence ID" value="KAF2255274.1"/>
    <property type="molecule type" value="Genomic_DNA"/>
</dbReference>
<feature type="compositionally biased region" description="Polar residues" evidence="1">
    <location>
        <begin position="686"/>
        <end position="700"/>
    </location>
</feature>
<feature type="compositionally biased region" description="Low complexity" evidence="1">
    <location>
        <begin position="465"/>
        <end position="476"/>
    </location>
</feature>
<feature type="compositionally biased region" description="Basic and acidic residues" evidence="1">
    <location>
        <begin position="968"/>
        <end position="989"/>
    </location>
</feature>
<dbReference type="GeneID" id="54579859"/>
<feature type="compositionally biased region" description="Low complexity" evidence="1">
    <location>
        <begin position="217"/>
        <end position="229"/>
    </location>
</feature>
<feature type="compositionally biased region" description="Basic and acidic residues" evidence="1">
    <location>
        <begin position="308"/>
        <end position="318"/>
    </location>
</feature>
<dbReference type="RefSeq" id="XP_033690278.1">
    <property type="nucleotide sequence ID" value="XM_033826529.1"/>
</dbReference>
<feature type="region of interest" description="Disordered" evidence="1">
    <location>
        <begin position="968"/>
        <end position="1016"/>
    </location>
</feature>
<dbReference type="AlphaFoldDB" id="A0A6A6IXZ9"/>
<feature type="compositionally biased region" description="Polar residues" evidence="1">
    <location>
        <begin position="207"/>
        <end position="216"/>
    </location>
</feature>
<dbReference type="Proteomes" id="UP000800094">
    <property type="component" value="Unassembled WGS sequence"/>
</dbReference>
<feature type="region of interest" description="Disordered" evidence="1">
    <location>
        <begin position="430"/>
        <end position="546"/>
    </location>
</feature>
<feature type="compositionally biased region" description="Low complexity" evidence="1">
    <location>
        <begin position="841"/>
        <end position="866"/>
    </location>
</feature>
<sequence>MARPVPEELERKQQGHEPAQAVGDAAFGMINRNIGSVSAETANVVRASGSAQVGRTFPGVVNNAGATTRLDGTVGTRSGSANFNSNNSGGAATHTGDTASAFSGVYGSRPSQDTLSIHTTAHNIASIGNPNPNVSSRPSARAGDAGQAARSAPGNNRRTSTGGQGQAQPTPQDIIILSSDNGGSEAADSDDGTDENVFKTPYPKVSGPSQADKQTPSSSSRWPTSSAHSGGPVSSYASTSAPAPVGAPSRAPESSGLAPTSNPAGASDSTQTSTSMGWPSPGQTFFLVEEGMPGQPTPKSKPANLEDGANKRKQDDRTSPLTVPERFHPDPFARAGLASRGRGHAGASRPAPHARSVSDSSILGSGAPLQAEIDSINAGWQALREAERRRGSSGTSAQTEAQRPAEPEWPAITGGIIDPYDILRAELARKEAEKEAAREAAQRLPPRGTFSLPAPLPLRQVSDQRSASASRLSSSSTQQVDASPARGRLDPRALVQTDLETRQARSQAARAAGRQPPSRGTFSQTGALRKPPPAVPAQRSVSASRLMSYSGQQTVIAPTNTPQDAPQSLPSSSAVSALHQGMTASQATLMMHLRSLFTTTNGRQPDDTELAWARIQLRGGHLSTWFNNPEVEAQWIQRVNEEFPLTDVRQPARGRPMTQAGQGAVQGGHQARARAASVPSQPQPGLANTPQSGVSQQSAHVQRAVPGTVYGASASQPQRLLASMAQSGISQQHAHVQQTLPGTVYGASTSGQTAAYRPQESNAATNINPTAGDPSNNQVRSAYNPLRAYYGNRYPTARSALGASIGSWIARLQREVQAARVQEQPLPQNGLSQNVGYGRFPSPAALPNPAQQQLQQASRSQQANSSVDPVHQPTGYTVQAFGNQSGLANQQPASFRSSSEDYVPQWLLRACVAGFHDRIQDLQRKEQELKDKHDKETQQLNDKISELEGKVTTAYRELRERQERELQQLRDQARSEIEAAADGEERVKEEDNDGENGGWKGADDNDKDDMDVAGSM</sequence>
<feature type="compositionally biased region" description="Low complexity" evidence="1">
    <location>
        <begin position="659"/>
        <end position="676"/>
    </location>
</feature>
<organism evidence="2 3">
    <name type="scientific">Trematosphaeria pertusa</name>
    <dbReference type="NCBI Taxonomy" id="390896"/>
    <lineage>
        <taxon>Eukaryota</taxon>
        <taxon>Fungi</taxon>
        <taxon>Dikarya</taxon>
        <taxon>Ascomycota</taxon>
        <taxon>Pezizomycotina</taxon>
        <taxon>Dothideomycetes</taxon>
        <taxon>Pleosporomycetidae</taxon>
        <taxon>Pleosporales</taxon>
        <taxon>Massarineae</taxon>
        <taxon>Trematosphaeriaceae</taxon>
        <taxon>Trematosphaeria</taxon>
    </lineage>
</organism>
<feature type="compositionally biased region" description="Polar residues" evidence="1">
    <location>
        <begin position="392"/>
        <end position="401"/>
    </location>
</feature>
<evidence type="ECO:0000256" key="1">
    <source>
        <dbReference type="SAM" id="MobiDB-lite"/>
    </source>
</evidence>
<feature type="region of interest" description="Disordered" evidence="1">
    <location>
        <begin position="1"/>
        <end position="20"/>
    </location>
</feature>
<protein>
    <submittedName>
        <fullName evidence="2">Uncharacterized protein</fullName>
    </submittedName>
</protein>
<accession>A0A6A6IXZ9</accession>
<proteinExistence type="predicted"/>
<reference evidence="2" key="1">
    <citation type="journal article" date="2020" name="Stud. Mycol.">
        <title>101 Dothideomycetes genomes: a test case for predicting lifestyles and emergence of pathogens.</title>
        <authorList>
            <person name="Haridas S."/>
            <person name="Albert R."/>
            <person name="Binder M."/>
            <person name="Bloem J."/>
            <person name="Labutti K."/>
            <person name="Salamov A."/>
            <person name="Andreopoulos B."/>
            <person name="Baker S."/>
            <person name="Barry K."/>
            <person name="Bills G."/>
            <person name="Bluhm B."/>
            <person name="Cannon C."/>
            <person name="Castanera R."/>
            <person name="Culley D."/>
            <person name="Daum C."/>
            <person name="Ezra D."/>
            <person name="Gonzalez J."/>
            <person name="Henrissat B."/>
            <person name="Kuo A."/>
            <person name="Liang C."/>
            <person name="Lipzen A."/>
            <person name="Lutzoni F."/>
            <person name="Magnuson J."/>
            <person name="Mondo S."/>
            <person name="Nolan M."/>
            <person name="Ohm R."/>
            <person name="Pangilinan J."/>
            <person name="Park H.-J."/>
            <person name="Ramirez L."/>
            <person name="Alfaro M."/>
            <person name="Sun H."/>
            <person name="Tritt A."/>
            <person name="Yoshinaga Y."/>
            <person name="Zwiers L.-H."/>
            <person name="Turgeon B."/>
            <person name="Goodwin S."/>
            <person name="Spatafora J."/>
            <person name="Crous P."/>
            <person name="Grigoriev I."/>
        </authorList>
    </citation>
    <scope>NUCLEOTIDE SEQUENCE</scope>
    <source>
        <strain evidence="2">CBS 122368</strain>
    </source>
</reference>
<keyword evidence="3" id="KW-1185">Reference proteome</keyword>
<feature type="compositionally biased region" description="Acidic residues" evidence="1">
    <location>
        <begin position="1005"/>
        <end position="1016"/>
    </location>
</feature>
<name>A0A6A6IXZ9_9PLEO</name>
<feature type="region of interest" description="Disordered" evidence="1">
    <location>
        <begin position="654"/>
        <end position="701"/>
    </location>
</feature>
<feature type="compositionally biased region" description="Polar residues" evidence="1">
    <location>
        <begin position="124"/>
        <end position="138"/>
    </location>
</feature>
<feature type="region of interest" description="Disordered" evidence="1">
    <location>
        <begin position="824"/>
        <end position="877"/>
    </location>
</feature>